<keyword evidence="4" id="KW-1003">Cell membrane</keyword>
<feature type="transmembrane region" description="Helical" evidence="8">
    <location>
        <begin position="12"/>
        <end position="28"/>
    </location>
</feature>
<dbReference type="InterPro" id="IPR002549">
    <property type="entry name" value="AI-2E-like"/>
</dbReference>
<dbReference type="OrthoDB" id="5761230at2"/>
<evidence type="ECO:0000256" key="2">
    <source>
        <dbReference type="ARBA" id="ARBA00009773"/>
    </source>
</evidence>
<dbReference type="Pfam" id="PF01594">
    <property type="entry name" value="AI-2E_transport"/>
    <property type="match status" value="1"/>
</dbReference>
<evidence type="ECO:0000256" key="6">
    <source>
        <dbReference type="ARBA" id="ARBA00022989"/>
    </source>
</evidence>
<evidence type="ECO:0000256" key="4">
    <source>
        <dbReference type="ARBA" id="ARBA00022475"/>
    </source>
</evidence>
<dbReference type="RefSeq" id="WP_115808042.1">
    <property type="nucleotide sequence ID" value="NZ_QREI01000001.1"/>
</dbReference>
<protein>
    <submittedName>
        <fullName evidence="9">Putative PurR-regulated permease PerM</fullName>
    </submittedName>
</protein>
<evidence type="ECO:0000256" key="5">
    <source>
        <dbReference type="ARBA" id="ARBA00022692"/>
    </source>
</evidence>
<comment type="similarity">
    <text evidence="2">Belongs to the autoinducer-2 exporter (AI-2E) (TC 2.A.86) family.</text>
</comment>
<feature type="transmembrane region" description="Helical" evidence="8">
    <location>
        <begin position="34"/>
        <end position="51"/>
    </location>
</feature>
<keyword evidence="7 8" id="KW-0472">Membrane</keyword>
<feature type="transmembrane region" description="Helical" evidence="8">
    <location>
        <begin position="236"/>
        <end position="256"/>
    </location>
</feature>
<dbReference type="GO" id="GO:0055085">
    <property type="term" value="P:transmembrane transport"/>
    <property type="evidence" value="ECO:0007669"/>
    <property type="project" value="TreeGrafter"/>
</dbReference>
<gene>
    <name evidence="9" type="ORF">DFQ09_101546</name>
</gene>
<keyword evidence="6 8" id="KW-1133">Transmembrane helix</keyword>
<comment type="caution">
    <text evidence="9">The sequence shown here is derived from an EMBL/GenBank/DDBJ whole genome shotgun (WGS) entry which is preliminary data.</text>
</comment>
<dbReference type="PANTHER" id="PTHR21716:SF53">
    <property type="entry name" value="PERMEASE PERM-RELATED"/>
    <property type="match status" value="1"/>
</dbReference>
<evidence type="ECO:0000313" key="10">
    <source>
        <dbReference type="Proteomes" id="UP000256919"/>
    </source>
</evidence>
<accession>A0A3D9NB63</accession>
<evidence type="ECO:0000256" key="7">
    <source>
        <dbReference type="ARBA" id="ARBA00023136"/>
    </source>
</evidence>
<keyword evidence="10" id="KW-1185">Reference proteome</keyword>
<evidence type="ECO:0000256" key="3">
    <source>
        <dbReference type="ARBA" id="ARBA00022448"/>
    </source>
</evidence>
<dbReference type="PANTHER" id="PTHR21716">
    <property type="entry name" value="TRANSMEMBRANE PROTEIN"/>
    <property type="match status" value="1"/>
</dbReference>
<name>A0A3D9NB63_9FLAO</name>
<organism evidence="9 10">
    <name type="scientific">Winogradskyella pacifica</name>
    <dbReference type="NCBI Taxonomy" id="664642"/>
    <lineage>
        <taxon>Bacteria</taxon>
        <taxon>Pseudomonadati</taxon>
        <taxon>Bacteroidota</taxon>
        <taxon>Flavobacteriia</taxon>
        <taxon>Flavobacteriales</taxon>
        <taxon>Flavobacteriaceae</taxon>
        <taxon>Winogradskyella</taxon>
    </lineage>
</organism>
<keyword evidence="3" id="KW-0813">Transport</keyword>
<feature type="transmembrane region" description="Helical" evidence="8">
    <location>
        <begin position="263"/>
        <end position="285"/>
    </location>
</feature>
<sequence>MSTPKIEISANNLIKTLLLTGGLLALFFYGKDLILPLLVAAIIAILLDIPVQKLKSWGLPNWLSIALAVLFMLLFFLLIFWLLNSQINTMAEDWPTIKDKANEKLNSLSQWANNQLNWDYKDYIEGNKKLVEKAEGLISTFLASLMSLLSQSLIIFVYIILFLMQKKQFITFFKKQFSNEAAISSLLRKSAQTIKNYFVGKGKIMVFLFIIYYIGFLFGSVPYALFLALFASLFSIIPYVGNLIGGGIAVALSYLYAGSTPALIVIGVISVTQLVENYVLTPWIIGDEINLNPFITIFGIILFSALWGVVGAVISLPLIGVLKVIFDHTKGMEAWAYLLKKTD</sequence>
<comment type="subcellular location">
    <subcellularLocation>
        <location evidence="1">Cell membrane</location>
        <topology evidence="1">Multi-pass membrane protein</topology>
    </subcellularLocation>
</comment>
<keyword evidence="5 8" id="KW-0812">Transmembrane</keyword>
<dbReference type="GO" id="GO:0005886">
    <property type="term" value="C:plasma membrane"/>
    <property type="evidence" value="ECO:0007669"/>
    <property type="project" value="UniProtKB-SubCell"/>
</dbReference>
<evidence type="ECO:0000256" key="1">
    <source>
        <dbReference type="ARBA" id="ARBA00004651"/>
    </source>
</evidence>
<evidence type="ECO:0000256" key="8">
    <source>
        <dbReference type="SAM" id="Phobius"/>
    </source>
</evidence>
<dbReference type="EMBL" id="QREI01000001">
    <property type="protein sequence ID" value="REE27709.1"/>
    <property type="molecule type" value="Genomic_DNA"/>
</dbReference>
<feature type="transmembrane region" description="Helical" evidence="8">
    <location>
        <begin position="204"/>
        <end position="230"/>
    </location>
</feature>
<dbReference type="Proteomes" id="UP000256919">
    <property type="component" value="Unassembled WGS sequence"/>
</dbReference>
<feature type="transmembrane region" description="Helical" evidence="8">
    <location>
        <begin position="297"/>
        <end position="322"/>
    </location>
</feature>
<evidence type="ECO:0000313" key="9">
    <source>
        <dbReference type="EMBL" id="REE27709.1"/>
    </source>
</evidence>
<reference evidence="9 10" key="1">
    <citation type="submission" date="2018-07" db="EMBL/GenBank/DDBJ databases">
        <title>Genomic Encyclopedia of Type Strains, Phase III (KMG-III): the genomes of soil and plant-associated and newly described type strains.</title>
        <authorList>
            <person name="Whitman W."/>
        </authorList>
    </citation>
    <scope>NUCLEOTIDE SEQUENCE [LARGE SCALE GENOMIC DNA]</scope>
    <source>
        <strain evidence="9 10">CECT 7948</strain>
    </source>
</reference>
<dbReference type="AlphaFoldDB" id="A0A3D9NB63"/>
<feature type="transmembrane region" description="Helical" evidence="8">
    <location>
        <begin position="63"/>
        <end position="83"/>
    </location>
</feature>
<feature type="transmembrane region" description="Helical" evidence="8">
    <location>
        <begin position="137"/>
        <end position="164"/>
    </location>
</feature>
<proteinExistence type="inferred from homology"/>